<evidence type="ECO:0000313" key="2">
    <source>
        <dbReference type="Proteomes" id="UP000287171"/>
    </source>
</evidence>
<proteinExistence type="predicted"/>
<gene>
    <name evidence="1" type="ORF">KDA_18850</name>
</gene>
<dbReference type="Proteomes" id="UP000287171">
    <property type="component" value="Unassembled WGS sequence"/>
</dbReference>
<keyword evidence="2" id="KW-1185">Reference proteome</keyword>
<dbReference type="EMBL" id="BIFT01000001">
    <property type="protein sequence ID" value="GCE26401.1"/>
    <property type="molecule type" value="Genomic_DNA"/>
</dbReference>
<organism evidence="1 2">
    <name type="scientific">Dictyobacter alpinus</name>
    <dbReference type="NCBI Taxonomy" id="2014873"/>
    <lineage>
        <taxon>Bacteria</taxon>
        <taxon>Bacillati</taxon>
        <taxon>Chloroflexota</taxon>
        <taxon>Ktedonobacteria</taxon>
        <taxon>Ktedonobacterales</taxon>
        <taxon>Dictyobacteraceae</taxon>
        <taxon>Dictyobacter</taxon>
    </lineage>
</organism>
<evidence type="ECO:0000313" key="1">
    <source>
        <dbReference type="EMBL" id="GCE26401.1"/>
    </source>
</evidence>
<reference evidence="2" key="1">
    <citation type="submission" date="2018-12" db="EMBL/GenBank/DDBJ databases">
        <title>Tengunoibacter tsumagoiensis gen. nov., sp. nov., Dictyobacter kobayashii sp. nov., D. alpinus sp. nov., and D. joshuensis sp. nov. and description of Dictyobacteraceae fam. nov. within the order Ktedonobacterales isolated from Tengu-no-mugimeshi.</title>
        <authorList>
            <person name="Wang C.M."/>
            <person name="Zheng Y."/>
            <person name="Sakai Y."/>
            <person name="Toyoda A."/>
            <person name="Minakuchi Y."/>
            <person name="Abe K."/>
            <person name="Yokota A."/>
            <person name="Yabe S."/>
        </authorList>
    </citation>
    <scope>NUCLEOTIDE SEQUENCE [LARGE SCALE GENOMIC DNA]</scope>
    <source>
        <strain evidence="2">Uno16</strain>
    </source>
</reference>
<protein>
    <submittedName>
        <fullName evidence="1">Uncharacterized protein</fullName>
    </submittedName>
</protein>
<comment type="caution">
    <text evidence="1">The sequence shown here is derived from an EMBL/GenBank/DDBJ whole genome shotgun (WGS) entry which is preliminary data.</text>
</comment>
<accession>A0A402B4Y7</accession>
<sequence>MISPTHNRLAVAYTKAEENSILVSTLVDLEGGSNNQPKVYTVLDDGGLCSNPEWATCPVRMACKKCQFHVSMDVARVVAARKSVRRMP</sequence>
<dbReference type="AlphaFoldDB" id="A0A402B4Y7"/>
<name>A0A402B4Y7_9CHLR</name>